<dbReference type="GO" id="GO:0004016">
    <property type="term" value="F:adenylate cyclase activity"/>
    <property type="evidence" value="ECO:0007669"/>
    <property type="project" value="UniProtKB-ARBA"/>
</dbReference>
<evidence type="ECO:0000256" key="1">
    <source>
        <dbReference type="ARBA" id="ARBA00005381"/>
    </source>
</evidence>
<dbReference type="InterPro" id="IPR001054">
    <property type="entry name" value="A/G_cyclase"/>
</dbReference>
<dbReference type="CDD" id="cd07302">
    <property type="entry name" value="CHD"/>
    <property type="match status" value="1"/>
</dbReference>
<dbReference type="eggNOG" id="COG2114">
    <property type="taxonomic scope" value="Bacteria"/>
</dbReference>
<dbReference type="PANTHER" id="PTHR43081:SF1">
    <property type="entry name" value="ADENYLATE CYCLASE, TERMINAL-DIFFERENTIATION SPECIFIC"/>
    <property type="match status" value="1"/>
</dbReference>
<dbReference type="HOGENOM" id="CLU_791597_0_0_3"/>
<name>B8HWT9_CYAP4</name>
<dbReference type="Gene3D" id="3.30.70.1230">
    <property type="entry name" value="Nucleotide cyclase"/>
    <property type="match status" value="1"/>
</dbReference>
<dbReference type="eggNOG" id="COG1716">
    <property type="taxonomic scope" value="Bacteria"/>
</dbReference>
<dbReference type="SUPFAM" id="SSF55073">
    <property type="entry name" value="Nucleotide cyclase"/>
    <property type="match status" value="1"/>
</dbReference>
<dbReference type="OrthoDB" id="337251at2"/>
<dbReference type="EMBL" id="CP001344">
    <property type="protein sequence ID" value="ACL43242.1"/>
    <property type="molecule type" value="Genomic_DNA"/>
</dbReference>
<sequence length="350" mass="38038">MVQEDEQKLPLVARLKIEAPKSMGVTISPSFAVAETDPSDCAWLENPPPECERYLAEIRVGQTLRIGRSRNNDLVLEDGNVSRYHAVMIASESGIVLSDLASLNGTFANQRRITTPLDLNNGDRISLGENNAVFIVEFQSASADREVATTAFQTQNAGMKVVNVTVLLADIRGYTKMSQTLPSTEVAAALQAWFRQINQIVQQYGGQVDKYIGDCVMALWVGQASHPQQAACSAAQAAQEILRLTQRFSQHEWSYHDSYPWICRVALNTGSALSGSLGTREAREFAVLGDSINVTFRLEGIASKLNTESILGATTAALIASTIPVRSLGEVELEGRAGTVEVFTFNETAP</sequence>
<dbReference type="InterPro" id="IPR008984">
    <property type="entry name" value="SMAD_FHA_dom_sf"/>
</dbReference>
<feature type="domain" description="Guanylate cyclase" evidence="3">
    <location>
        <begin position="165"/>
        <end position="299"/>
    </location>
</feature>
<dbReference type="PANTHER" id="PTHR43081">
    <property type="entry name" value="ADENYLATE CYCLASE, TERMINAL-DIFFERENTIATION SPECIFIC-RELATED"/>
    <property type="match status" value="1"/>
</dbReference>
<dbReference type="InterPro" id="IPR029787">
    <property type="entry name" value="Nucleotide_cyclase"/>
</dbReference>
<dbReference type="SUPFAM" id="SSF49879">
    <property type="entry name" value="SMAD/FHA domain"/>
    <property type="match status" value="1"/>
</dbReference>
<dbReference type="InterPro" id="IPR050697">
    <property type="entry name" value="Adenylyl/Guanylyl_Cyclase_3/4"/>
</dbReference>
<evidence type="ECO:0000313" key="4">
    <source>
        <dbReference type="EMBL" id="ACL43242.1"/>
    </source>
</evidence>
<dbReference type="STRING" id="395961.Cyan7425_0856"/>
<reference evidence="4" key="1">
    <citation type="submission" date="2009-01" db="EMBL/GenBank/DDBJ databases">
        <title>Complete sequence of chromosome Cyanothece sp. PCC 7425.</title>
        <authorList>
            <consortium name="US DOE Joint Genome Institute"/>
            <person name="Lucas S."/>
            <person name="Copeland A."/>
            <person name="Lapidus A."/>
            <person name="Glavina del Rio T."/>
            <person name="Dalin E."/>
            <person name="Tice H."/>
            <person name="Bruce D."/>
            <person name="Goodwin L."/>
            <person name="Pitluck S."/>
            <person name="Sims D."/>
            <person name="Meineke L."/>
            <person name="Brettin T."/>
            <person name="Detter J.C."/>
            <person name="Han C."/>
            <person name="Larimer F."/>
            <person name="Land M."/>
            <person name="Hauser L."/>
            <person name="Kyrpides N."/>
            <person name="Ovchinnikova G."/>
            <person name="Liberton M."/>
            <person name="Stoeckel J."/>
            <person name="Banerjee A."/>
            <person name="Singh A."/>
            <person name="Page L."/>
            <person name="Sato H."/>
            <person name="Zhao L."/>
            <person name="Sherman L."/>
            <person name="Pakrasi H."/>
            <person name="Richardson P."/>
        </authorList>
    </citation>
    <scope>NUCLEOTIDE SEQUENCE</scope>
    <source>
        <strain evidence="4">PCC 7425</strain>
    </source>
</reference>
<dbReference type="Pfam" id="PF00211">
    <property type="entry name" value="Guanylate_cyc"/>
    <property type="match status" value="1"/>
</dbReference>
<dbReference type="PROSITE" id="PS50006">
    <property type="entry name" value="FHA_DOMAIN"/>
    <property type="match status" value="1"/>
</dbReference>
<protein>
    <submittedName>
        <fullName evidence="4">Adenylate/guanylate cyclase</fullName>
    </submittedName>
</protein>
<dbReference type="InterPro" id="IPR000253">
    <property type="entry name" value="FHA_dom"/>
</dbReference>
<dbReference type="KEGG" id="cyn:Cyan7425_0856"/>
<gene>
    <name evidence="4" type="ordered locus">Cyan7425_0856</name>
</gene>
<accession>B8HWT9</accession>
<dbReference type="SMART" id="SM00240">
    <property type="entry name" value="FHA"/>
    <property type="match status" value="1"/>
</dbReference>
<dbReference type="PROSITE" id="PS50125">
    <property type="entry name" value="GUANYLATE_CYCLASE_2"/>
    <property type="match status" value="1"/>
</dbReference>
<dbReference type="CDD" id="cd00060">
    <property type="entry name" value="FHA"/>
    <property type="match status" value="1"/>
</dbReference>
<dbReference type="Pfam" id="PF00498">
    <property type="entry name" value="FHA"/>
    <property type="match status" value="1"/>
</dbReference>
<dbReference type="Gene3D" id="2.60.200.20">
    <property type="match status" value="1"/>
</dbReference>
<evidence type="ECO:0000259" key="2">
    <source>
        <dbReference type="PROSITE" id="PS50006"/>
    </source>
</evidence>
<dbReference type="AlphaFoldDB" id="B8HWT9"/>
<organism evidence="4">
    <name type="scientific">Cyanothece sp. (strain PCC 7425 / ATCC 29141)</name>
    <dbReference type="NCBI Taxonomy" id="395961"/>
    <lineage>
        <taxon>Bacteria</taxon>
        <taxon>Bacillati</taxon>
        <taxon>Cyanobacteriota</taxon>
        <taxon>Cyanophyceae</taxon>
        <taxon>Gomontiellales</taxon>
        <taxon>Cyanothecaceae</taxon>
        <taxon>Cyanothece</taxon>
    </lineage>
</organism>
<dbReference type="GO" id="GO:0035556">
    <property type="term" value="P:intracellular signal transduction"/>
    <property type="evidence" value="ECO:0007669"/>
    <property type="project" value="InterPro"/>
</dbReference>
<comment type="similarity">
    <text evidence="1">Belongs to the adenylyl cyclase class-3 family.</text>
</comment>
<dbReference type="SMART" id="SM00044">
    <property type="entry name" value="CYCc"/>
    <property type="match status" value="1"/>
</dbReference>
<feature type="domain" description="FHA" evidence="2">
    <location>
        <begin position="64"/>
        <end position="113"/>
    </location>
</feature>
<dbReference type="GO" id="GO:0009190">
    <property type="term" value="P:cyclic nucleotide biosynthetic process"/>
    <property type="evidence" value="ECO:0007669"/>
    <property type="project" value="InterPro"/>
</dbReference>
<evidence type="ECO:0000259" key="3">
    <source>
        <dbReference type="PROSITE" id="PS50125"/>
    </source>
</evidence>
<proteinExistence type="inferred from homology"/>